<dbReference type="Proteomes" id="UP000242450">
    <property type="component" value="Chromosome 10"/>
</dbReference>
<protein>
    <submittedName>
        <fullName evidence="1">Uncharacterized protein</fullName>
    </submittedName>
</protein>
<reference evidence="1 2" key="1">
    <citation type="journal article" date="2018" name="Mol. Genet. Genomics">
        <title>The red deer Cervus elaphus genome CerEla1.0: sequencing, annotating, genes, and chromosomes.</title>
        <authorList>
            <person name="Bana N.A."/>
            <person name="Nyiri A."/>
            <person name="Nagy J."/>
            <person name="Frank K."/>
            <person name="Nagy T."/>
            <person name="Steger V."/>
            <person name="Schiller M."/>
            <person name="Lakatos P."/>
            <person name="Sugar L."/>
            <person name="Horn P."/>
            <person name="Barta E."/>
            <person name="Orosz L."/>
        </authorList>
    </citation>
    <scope>NUCLEOTIDE SEQUENCE [LARGE SCALE GENOMIC DNA]</scope>
    <source>
        <strain evidence="1">Hungarian</strain>
    </source>
</reference>
<gene>
    <name evidence="1" type="ORF">Celaphus_00007005</name>
</gene>
<dbReference type="AlphaFoldDB" id="A0A212CYR1"/>
<proteinExistence type="predicted"/>
<comment type="caution">
    <text evidence="1">The sequence shown here is derived from an EMBL/GenBank/DDBJ whole genome shotgun (WGS) entry which is preliminary data.</text>
</comment>
<name>A0A212CYR1_CEREH</name>
<keyword evidence="2" id="KW-1185">Reference proteome</keyword>
<organism evidence="1 2">
    <name type="scientific">Cervus elaphus hippelaphus</name>
    <name type="common">European red deer</name>
    <dbReference type="NCBI Taxonomy" id="46360"/>
    <lineage>
        <taxon>Eukaryota</taxon>
        <taxon>Metazoa</taxon>
        <taxon>Chordata</taxon>
        <taxon>Craniata</taxon>
        <taxon>Vertebrata</taxon>
        <taxon>Euteleostomi</taxon>
        <taxon>Mammalia</taxon>
        <taxon>Eutheria</taxon>
        <taxon>Laurasiatheria</taxon>
        <taxon>Artiodactyla</taxon>
        <taxon>Ruminantia</taxon>
        <taxon>Pecora</taxon>
        <taxon>Cervidae</taxon>
        <taxon>Cervinae</taxon>
        <taxon>Cervus</taxon>
    </lineage>
</organism>
<feature type="non-terminal residue" evidence="1">
    <location>
        <position position="1"/>
    </location>
</feature>
<evidence type="ECO:0000313" key="1">
    <source>
        <dbReference type="EMBL" id="OWK11125.1"/>
    </source>
</evidence>
<dbReference type="EMBL" id="MKHE01000010">
    <property type="protein sequence ID" value="OWK11125.1"/>
    <property type="molecule type" value="Genomic_DNA"/>
</dbReference>
<evidence type="ECO:0000313" key="2">
    <source>
        <dbReference type="Proteomes" id="UP000242450"/>
    </source>
</evidence>
<accession>A0A212CYR1</accession>
<sequence>RVVYIKLGHGNLVQWSFFDTEEEAVCSQVQKLAELLWSSFMLRVVTGNPQTLPPCPTRGGVALCGVT</sequence>